<reference evidence="2 3" key="1">
    <citation type="submission" date="2016-10" db="EMBL/GenBank/DDBJ databases">
        <authorList>
            <person name="de Groot N.N."/>
        </authorList>
    </citation>
    <scope>NUCLEOTIDE SEQUENCE [LARGE SCALE GENOMIC DNA]</scope>
    <source>
        <strain evidence="2 3">CGMCC 1.10267</strain>
    </source>
</reference>
<feature type="region of interest" description="Disordered" evidence="1">
    <location>
        <begin position="1"/>
        <end position="46"/>
    </location>
</feature>
<name>A0A1G7UX28_9HYPH</name>
<dbReference type="AlphaFoldDB" id="A0A1G7UX28"/>
<protein>
    <submittedName>
        <fullName evidence="2">Uncharacterized protein</fullName>
    </submittedName>
</protein>
<evidence type="ECO:0000256" key="1">
    <source>
        <dbReference type="SAM" id="MobiDB-lite"/>
    </source>
</evidence>
<accession>A0A1G7UX28</accession>
<dbReference type="Proteomes" id="UP000199495">
    <property type="component" value="Unassembled WGS sequence"/>
</dbReference>
<evidence type="ECO:0000313" key="3">
    <source>
        <dbReference type="Proteomes" id="UP000199495"/>
    </source>
</evidence>
<feature type="compositionally biased region" description="Basic and acidic residues" evidence="1">
    <location>
        <begin position="23"/>
        <end position="39"/>
    </location>
</feature>
<keyword evidence="3" id="KW-1185">Reference proteome</keyword>
<feature type="compositionally biased region" description="Gly residues" evidence="1">
    <location>
        <begin position="1"/>
        <end position="20"/>
    </location>
</feature>
<gene>
    <name evidence="2" type="ORF">SAMN04487974_103330</name>
</gene>
<evidence type="ECO:0000313" key="2">
    <source>
        <dbReference type="EMBL" id="SDG52046.1"/>
    </source>
</evidence>
<organism evidence="2 3">
    <name type="scientific">Pelagibacterium luteolum</name>
    <dbReference type="NCBI Taxonomy" id="440168"/>
    <lineage>
        <taxon>Bacteria</taxon>
        <taxon>Pseudomonadati</taxon>
        <taxon>Pseudomonadota</taxon>
        <taxon>Alphaproteobacteria</taxon>
        <taxon>Hyphomicrobiales</taxon>
        <taxon>Devosiaceae</taxon>
        <taxon>Pelagibacterium</taxon>
    </lineage>
</organism>
<proteinExistence type="predicted"/>
<dbReference type="EMBL" id="FNCS01000003">
    <property type="protein sequence ID" value="SDG52046.1"/>
    <property type="molecule type" value="Genomic_DNA"/>
</dbReference>
<sequence length="104" mass="10315">MTGGGGVGGLEDGVGCGCGEMGPRVEPEDDGWGRGRSSDCRTPSSKGRGFVPVAALFLRAQAVEEELVEEAGGVFEAAFGAAFAAEDGADLNVEIGVVLGGGPD</sequence>